<keyword evidence="9" id="KW-1185">Reference proteome</keyword>
<dbReference type="GO" id="GO:0051453">
    <property type="term" value="P:regulation of intracellular pH"/>
    <property type="evidence" value="ECO:0007669"/>
    <property type="project" value="TreeGrafter"/>
</dbReference>
<dbReference type="Pfam" id="PF02487">
    <property type="entry name" value="CLN3"/>
    <property type="match status" value="1"/>
</dbReference>
<dbReference type="SUPFAM" id="SSF103473">
    <property type="entry name" value="MFS general substrate transporter"/>
    <property type="match status" value="1"/>
</dbReference>
<evidence type="ECO:0000313" key="9">
    <source>
        <dbReference type="Proteomes" id="UP000239649"/>
    </source>
</evidence>
<evidence type="ECO:0000256" key="3">
    <source>
        <dbReference type="ARBA" id="ARBA00022448"/>
    </source>
</evidence>
<feature type="transmembrane region" description="Helical" evidence="7">
    <location>
        <begin position="131"/>
        <end position="150"/>
    </location>
</feature>
<feature type="transmembrane region" description="Helical" evidence="7">
    <location>
        <begin position="38"/>
        <end position="58"/>
    </location>
</feature>
<keyword evidence="6 7" id="KW-0472">Membrane</keyword>
<evidence type="ECO:0000256" key="4">
    <source>
        <dbReference type="ARBA" id="ARBA00022692"/>
    </source>
</evidence>
<dbReference type="GO" id="GO:0005773">
    <property type="term" value="C:vacuole"/>
    <property type="evidence" value="ECO:0007669"/>
    <property type="project" value="TreeGrafter"/>
</dbReference>
<evidence type="ECO:0000256" key="7">
    <source>
        <dbReference type="RuleBase" id="RU361113"/>
    </source>
</evidence>
<feature type="transmembrane region" description="Helical" evidence="7">
    <location>
        <begin position="70"/>
        <end position="89"/>
    </location>
</feature>
<comment type="subcellular location">
    <subcellularLocation>
        <location evidence="1">Endomembrane system</location>
        <topology evidence="1">Multi-pass membrane protein</topology>
    </subcellularLocation>
</comment>
<dbReference type="OrthoDB" id="5965864at2759"/>
<accession>A0A2P6VN99</accession>
<protein>
    <submittedName>
        <fullName evidence="8">Battenin</fullName>
    </submittedName>
</protein>
<feature type="transmembrane region" description="Helical" evidence="7">
    <location>
        <begin position="356"/>
        <end position="373"/>
    </location>
</feature>
<dbReference type="PRINTS" id="PR01315">
    <property type="entry name" value="BATTENIN"/>
</dbReference>
<evidence type="ECO:0000256" key="5">
    <source>
        <dbReference type="ARBA" id="ARBA00022989"/>
    </source>
</evidence>
<keyword evidence="4 7" id="KW-0812">Transmembrane</keyword>
<dbReference type="STRING" id="554055.A0A2P6VN99"/>
<reference evidence="8 9" key="1">
    <citation type="journal article" date="2018" name="Plant J.">
        <title>Genome sequences of Chlorella sorokiniana UTEX 1602 and Micractinium conductrix SAG 241.80: implications to maltose excretion by a green alga.</title>
        <authorList>
            <person name="Arriola M.B."/>
            <person name="Velmurugan N."/>
            <person name="Zhang Y."/>
            <person name="Plunkett M.H."/>
            <person name="Hondzo H."/>
            <person name="Barney B.M."/>
        </authorList>
    </citation>
    <scope>NUCLEOTIDE SEQUENCE [LARGE SCALE GENOMIC DNA]</scope>
    <source>
        <strain evidence="8 9">SAG 241.80</strain>
    </source>
</reference>
<evidence type="ECO:0000256" key="1">
    <source>
        <dbReference type="ARBA" id="ARBA00004127"/>
    </source>
</evidence>
<dbReference type="EMBL" id="LHPF02000002">
    <property type="protein sequence ID" value="PSC75581.1"/>
    <property type="molecule type" value="Genomic_DNA"/>
</dbReference>
<evidence type="ECO:0000313" key="8">
    <source>
        <dbReference type="EMBL" id="PSC75581.1"/>
    </source>
</evidence>
<feature type="transmembrane region" description="Helical" evidence="7">
    <location>
        <begin position="385"/>
        <end position="407"/>
    </location>
</feature>
<dbReference type="InterPro" id="IPR003492">
    <property type="entry name" value="Battenin_disease_Cln3"/>
</dbReference>
<dbReference type="Gene3D" id="1.20.1250.20">
    <property type="entry name" value="MFS general substrate transporter like domains"/>
    <property type="match status" value="1"/>
</dbReference>
<dbReference type="AlphaFoldDB" id="A0A2P6VN99"/>
<dbReference type="InterPro" id="IPR036259">
    <property type="entry name" value="MFS_trans_sf"/>
</dbReference>
<comment type="similarity">
    <text evidence="2 7">Belongs to the battenin family.</text>
</comment>
<organism evidence="8 9">
    <name type="scientific">Micractinium conductrix</name>
    <dbReference type="NCBI Taxonomy" id="554055"/>
    <lineage>
        <taxon>Eukaryota</taxon>
        <taxon>Viridiplantae</taxon>
        <taxon>Chlorophyta</taxon>
        <taxon>core chlorophytes</taxon>
        <taxon>Trebouxiophyceae</taxon>
        <taxon>Chlorellales</taxon>
        <taxon>Chlorellaceae</taxon>
        <taxon>Chlorella clade</taxon>
        <taxon>Micractinium</taxon>
    </lineage>
</organism>
<evidence type="ECO:0000256" key="2">
    <source>
        <dbReference type="ARBA" id="ARBA00007467"/>
    </source>
</evidence>
<name>A0A2P6VN99_9CHLO</name>
<dbReference type="PANTHER" id="PTHR10981">
    <property type="entry name" value="BATTENIN"/>
    <property type="match status" value="1"/>
</dbReference>
<evidence type="ECO:0000256" key="6">
    <source>
        <dbReference type="ARBA" id="ARBA00023136"/>
    </source>
</evidence>
<keyword evidence="5 7" id="KW-1133">Transmembrane helix</keyword>
<dbReference type="Proteomes" id="UP000239649">
    <property type="component" value="Unassembled WGS sequence"/>
</dbReference>
<dbReference type="GO" id="GO:0012505">
    <property type="term" value="C:endomembrane system"/>
    <property type="evidence" value="ECO:0007669"/>
    <property type="project" value="UniProtKB-SubCell"/>
</dbReference>
<dbReference type="PANTHER" id="PTHR10981:SF0">
    <property type="entry name" value="BATTENIN"/>
    <property type="match status" value="1"/>
</dbReference>
<proteinExistence type="inferred from homology"/>
<dbReference type="GO" id="GO:0016020">
    <property type="term" value="C:membrane"/>
    <property type="evidence" value="ECO:0007669"/>
    <property type="project" value="UniProtKB-UniRule"/>
</dbReference>
<keyword evidence="3" id="KW-0813">Transport</keyword>
<sequence length="458" mass="49276">MAEQPERRKTMAAWWLLGLLNNAAYVIMLAGANEVSAAAVGLVYLCAVAPAMLCKASAPYWFHLVRYSTRVHIVALLMSCSYTTVALSSARGWQLLGVVFASLQGGLGEASCLAMTSYYSGRPAISMWSSGTGFAGVFGYAWVALLHMLGGLSFRATLLLANVTTAAWLAVYHLLLDPPEARVQQLWRHDSDAAEVGSDGGGGAAAGVGARRHDGATLVVEAAAEVVAQREEDGGRDGGEGDGREQQRLLRVEAPLGSAQQQAVGGWSSPKPSRAARMTWRERLQRTVVLWPYTVPLFLVYFAEYAMQSGTWTAIGFPVASTPARHTFYVYANWMYQAGVFVSRSSGMLWQASRRALWLMPLAQCVWLAFFIANAVRKFWYNWGLLAPCFVTGLLGGAVYVNAFTLISAEVPPQYREFSLAAASLADSLGVALADVAGILIQGCLFKANGLPGADFAC</sequence>
<gene>
    <name evidence="8" type="ORF">C2E20_1118</name>
</gene>
<comment type="caution">
    <text evidence="8">The sequence shown here is derived from an EMBL/GenBank/DDBJ whole genome shotgun (WGS) entry which is preliminary data.</text>
</comment>
<feature type="transmembrane region" description="Helical" evidence="7">
    <location>
        <begin position="12"/>
        <end position="32"/>
    </location>
</feature>
<feature type="transmembrane region" description="Helical" evidence="7">
    <location>
        <begin position="288"/>
        <end position="307"/>
    </location>
</feature>